<reference evidence="1" key="1">
    <citation type="submission" date="2022-11" db="EMBL/GenBank/DDBJ databases">
        <title>Genome Sequence of Cubamyces cubensis.</title>
        <authorList>
            <person name="Buettner E."/>
        </authorList>
    </citation>
    <scope>NUCLEOTIDE SEQUENCE</scope>
    <source>
        <strain evidence="1">MPL-01</strain>
    </source>
</reference>
<proteinExistence type="predicted"/>
<keyword evidence="2" id="KW-1185">Reference proteome</keyword>
<sequence>MLYRGLEEYHLFARTILGSPPLGTLVQSLELSITFNNSIWDDTEATDAIFPVEAVHTLTGLRHLSIESYCFEATYPEVLAFLSRFALATSVTSLVLASFLSTPAKDIIKFIGLFPNVQELNVVDHFSDDEFDPTLIDHLAPDFCSKLTKLSLCDNTIDAHFLAVMPDHITSLSLERCNDESSPEDSRANIARFTKLKSLSLEAIHLDRTDWVAEALSYARCHELRTLIFQYHWCNCWEFCKVPMAQQLAEVARIADIVSREPAFRKLQTFSVSAGIDASIEKDAHVGMAELQRRFKKGLEDALQECRNRGIEVKIEAGITSRKKHVEGEGVAE</sequence>
<evidence type="ECO:0000313" key="2">
    <source>
        <dbReference type="Proteomes" id="UP001215151"/>
    </source>
</evidence>
<dbReference type="Proteomes" id="UP001215151">
    <property type="component" value="Unassembled WGS sequence"/>
</dbReference>
<protein>
    <submittedName>
        <fullName evidence="1">Uncharacterized protein</fullName>
    </submittedName>
</protein>
<evidence type="ECO:0000313" key="1">
    <source>
        <dbReference type="EMBL" id="KAJ8495159.1"/>
    </source>
</evidence>
<dbReference type="EMBL" id="JAPEVG010000027">
    <property type="protein sequence ID" value="KAJ8495159.1"/>
    <property type="molecule type" value="Genomic_DNA"/>
</dbReference>
<dbReference type="AlphaFoldDB" id="A0AAD7XCJ5"/>
<accession>A0AAD7XCJ5</accession>
<organism evidence="1 2">
    <name type="scientific">Trametes cubensis</name>
    <dbReference type="NCBI Taxonomy" id="1111947"/>
    <lineage>
        <taxon>Eukaryota</taxon>
        <taxon>Fungi</taxon>
        <taxon>Dikarya</taxon>
        <taxon>Basidiomycota</taxon>
        <taxon>Agaricomycotina</taxon>
        <taxon>Agaricomycetes</taxon>
        <taxon>Polyporales</taxon>
        <taxon>Polyporaceae</taxon>
        <taxon>Trametes</taxon>
    </lineage>
</organism>
<name>A0AAD7XCJ5_9APHY</name>
<comment type="caution">
    <text evidence="1">The sequence shown here is derived from an EMBL/GenBank/DDBJ whole genome shotgun (WGS) entry which is preliminary data.</text>
</comment>
<dbReference type="Gene3D" id="3.80.10.10">
    <property type="entry name" value="Ribonuclease Inhibitor"/>
    <property type="match status" value="1"/>
</dbReference>
<dbReference type="InterPro" id="IPR032675">
    <property type="entry name" value="LRR_dom_sf"/>
</dbReference>
<gene>
    <name evidence="1" type="ORF">ONZ51_g1860</name>
</gene>
<dbReference type="SUPFAM" id="SSF52047">
    <property type="entry name" value="RNI-like"/>
    <property type="match status" value="1"/>
</dbReference>